<evidence type="ECO:0000256" key="5">
    <source>
        <dbReference type="ARBA" id="ARBA00022679"/>
    </source>
</evidence>
<keyword evidence="5 8" id="KW-0808">Transferase</keyword>
<dbReference type="InterPro" id="IPR002376">
    <property type="entry name" value="Formyl_transf_N"/>
</dbReference>
<evidence type="ECO:0000256" key="3">
    <source>
        <dbReference type="ARBA" id="ARBA00012261"/>
    </source>
</evidence>
<dbReference type="Pfam" id="PF00551">
    <property type="entry name" value="Formyl_trans_N"/>
    <property type="match status" value="1"/>
</dbReference>
<dbReference type="EMBL" id="LVJZ01000003">
    <property type="protein sequence ID" value="ODB95855.1"/>
    <property type="molecule type" value="Genomic_DNA"/>
</dbReference>
<gene>
    <name evidence="8" type="primary">fmt</name>
    <name evidence="11" type="ORF">A3196_03235</name>
</gene>
<dbReference type="NCBIfam" id="TIGR00460">
    <property type="entry name" value="fmt"/>
    <property type="match status" value="1"/>
</dbReference>
<dbReference type="STRING" id="1818881.A3196_03235"/>
<dbReference type="AlphaFoldDB" id="A0A1E2UMR4"/>
<evidence type="ECO:0000256" key="7">
    <source>
        <dbReference type="ARBA" id="ARBA00048558"/>
    </source>
</evidence>
<dbReference type="Pfam" id="PF02911">
    <property type="entry name" value="Formyl_trans_C"/>
    <property type="match status" value="1"/>
</dbReference>
<evidence type="ECO:0000313" key="12">
    <source>
        <dbReference type="Proteomes" id="UP000094849"/>
    </source>
</evidence>
<evidence type="ECO:0000256" key="2">
    <source>
        <dbReference type="ARBA" id="ARBA00010699"/>
    </source>
</evidence>
<evidence type="ECO:0000256" key="1">
    <source>
        <dbReference type="ARBA" id="ARBA00002606"/>
    </source>
</evidence>
<keyword evidence="12" id="KW-1185">Reference proteome</keyword>
<comment type="similarity">
    <text evidence="2 8">Belongs to the Fmt family.</text>
</comment>
<evidence type="ECO:0000256" key="8">
    <source>
        <dbReference type="HAMAP-Rule" id="MF_00182"/>
    </source>
</evidence>
<dbReference type="InterPro" id="IPR005793">
    <property type="entry name" value="Formyl_trans_C"/>
</dbReference>
<dbReference type="HAMAP" id="MF_00182">
    <property type="entry name" value="Formyl_trans"/>
    <property type="match status" value="1"/>
</dbReference>
<dbReference type="SUPFAM" id="SSF53328">
    <property type="entry name" value="Formyltransferase"/>
    <property type="match status" value="1"/>
</dbReference>
<dbReference type="CDD" id="cd08704">
    <property type="entry name" value="Met_tRNA_FMT_C"/>
    <property type="match status" value="1"/>
</dbReference>
<evidence type="ECO:0000259" key="10">
    <source>
        <dbReference type="Pfam" id="PF02911"/>
    </source>
</evidence>
<dbReference type="EC" id="2.1.2.9" evidence="3 8"/>
<reference evidence="11 12" key="1">
    <citation type="submission" date="2016-03" db="EMBL/GenBank/DDBJ databases">
        <title>Chemosynthetic sulphur-oxidizing symbionts of marine invertebrate animals are capable of nitrogen fixation.</title>
        <authorList>
            <person name="Petersen J.M."/>
            <person name="Kemper A."/>
            <person name="Gruber-Vodicka H."/>
            <person name="Cardini U."/>
            <person name="Geest Mvander."/>
            <person name="Kleiner M."/>
            <person name="Bulgheresi S."/>
            <person name="Fussmann M."/>
            <person name="Herbold C."/>
            <person name="Seah B.K.B."/>
            <person name="Antony C.Paul."/>
            <person name="Liu D."/>
            <person name="Belitz A."/>
            <person name="Weber M."/>
        </authorList>
    </citation>
    <scope>NUCLEOTIDE SEQUENCE [LARGE SCALE GENOMIC DNA]</scope>
    <source>
        <strain evidence="11">G_D</strain>
    </source>
</reference>
<dbReference type="InterPro" id="IPR005794">
    <property type="entry name" value="Fmt"/>
</dbReference>
<sequence length="312" mass="33588">MAQPLKIIFAGTPDFAASALQALLSTEHRVVAVYTQPDRPAGRGRKVQFSPVKQLAVEHDLEVLQPKTLKDPEAQQILQRHQADLMVVVAYGLLLPQAVLDIPRLGCINIHASLLPRWRGAAPIQRAILAGDEMSGVTIMQMEAGLDTGPMLSIRSTPIDPAETGGSLHDRLAELGSEALIEVLPGLSEGRVKAIPQDDSQANYASKLDKEEARVDWSQSAVQIDRQVRAFNPWPVAHCLYGEKVMRVWNSEVVSGDGSATPGQVVATGKTGFDVATGEGVLRITQLQMPGKRAMAAGDFLNAHTMDGVVLT</sequence>
<dbReference type="FunFam" id="3.40.50.170:FF:000003">
    <property type="entry name" value="Methionyl-tRNA formyltransferase"/>
    <property type="match status" value="1"/>
</dbReference>
<dbReference type="InterPro" id="IPR041711">
    <property type="entry name" value="Met-tRNA-FMT_N"/>
</dbReference>
<evidence type="ECO:0000256" key="6">
    <source>
        <dbReference type="ARBA" id="ARBA00022917"/>
    </source>
</evidence>
<dbReference type="SUPFAM" id="SSF50486">
    <property type="entry name" value="FMT C-terminal domain-like"/>
    <property type="match status" value="1"/>
</dbReference>
<comment type="function">
    <text evidence="1 8">Attaches a formyl group to the free amino group of methionyl-tRNA(fMet). The formyl group appears to play a dual role in the initiator identity of N-formylmethionyl-tRNA by promoting its recognition by IF2 and preventing the misappropriation of this tRNA by the elongation apparatus.</text>
</comment>
<keyword evidence="6 8" id="KW-0648">Protein biosynthesis</keyword>
<dbReference type="InterPro" id="IPR037022">
    <property type="entry name" value="Formyl_trans_C_sf"/>
</dbReference>
<evidence type="ECO:0000259" key="9">
    <source>
        <dbReference type="Pfam" id="PF00551"/>
    </source>
</evidence>
<dbReference type="Gene3D" id="3.10.25.10">
    <property type="entry name" value="Formyl transferase, C-terminal domain"/>
    <property type="match status" value="1"/>
</dbReference>
<dbReference type="Proteomes" id="UP000094849">
    <property type="component" value="Unassembled WGS sequence"/>
</dbReference>
<dbReference type="Gene3D" id="3.40.50.170">
    <property type="entry name" value="Formyl transferase, N-terminal domain"/>
    <property type="match status" value="1"/>
</dbReference>
<proteinExistence type="inferred from homology"/>
<feature type="domain" description="Formyl transferase C-terminal" evidence="10">
    <location>
        <begin position="207"/>
        <end position="304"/>
    </location>
</feature>
<dbReference type="InterPro" id="IPR044135">
    <property type="entry name" value="Met-tRNA-FMT_C"/>
</dbReference>
<organism evidence="11 12">
    <name type="scientific">Candidatus Thiodiazotropha endoloripes</name>
    <dbReference type="NCBI Taxonomy" id="1818881"/>
    <lineage>
        <taxon>Bacteria</taxon>
        <taxon>Pseudomonadati</taxon>
        <taxon>Pseudomonadota</taxon>
        <taxon>Gammaproteobacteria</taxon>
        <taxon>Chromatiales</taxon>
        <taxon>Sedimenticolaceae</taxon>
        <taxon>Candidatus Thiodiazotropha</taxon>
    </lineage>
</organism>
<comment type="catalytic activity">
    <reaction evidence="7 8">
        <text>L-methionyl-tRNA(fMet) + (6R)-10-formyltetrahydrofolate = N-formyl-L-methionyl-tRNA(fMet) + (6S)-5,6,7,8-tetrahydrofolate + H(+)</text>
        <dbReference type="Rhea" id="RHEA:24380"/>
        <dbReference type="Rhea" id="RHEA-COMP:9952"/>
        <dbReference type="Rhea" id="RHEA-COMP:9953"/>
        <dbReference type="ChEBI" id="CHEBI:15378"/>
        <dbReference type="ChEBI" id="CHEBI:57453"/>
        <dbReference type="ChEBI" id="CHEBI:78530"/>
        <dbReference type="ChEBI" id="CHEBI:78844"/>
        <dbReference type="ChEBI" id="CHEBI:195366"/>
        <dbReference type="EC" id="2.1.2.9"/>
    </reaction>
</comment>
<dbReference type="GO" id="GO:0005829">
    <property type="term" value="C:cytosol"/>
    <property type="evidence" value="ECO:0007669"/>
    <property type="project" value="TreeGrafter"/>
</dbReference>
<dbReference type="PANTHER" id="PTHR11138:SF5">
    <property type="entry name" value="METHIONYL-TRNA FORMYLTRANSFERASE, MITOCHONDRIAL"/>
    <property type="match status" value="1"/>
</dbReference>
<comment type="caution">
    <text evidence="11">The sequence shown here is derived from an EMBL/GenBank/DDBJ whole genome shotgun (WGS) entry which is preliminary data.</text>
</comment>
<dbReference type="GO" id="GO:0004479">
    <property type="term" value="F:methionyl-tRNA formyltransferase activity"/>
    <property type="evidence" value="ECO:0007669"/>
    <property type="project" value="UniProtKB-UniRule"/>
</dbReference>
<accession>A0A1E2UMR4</accession>
<feature type="domain" description="Formyl transferase N-terminal" evidence="9">
    <location>
        <begin position="6"/>
        <end position="184"/>
    </location>
</feature>
<dbReference type="PANTHER" id="PTHR11138">
    <property type="entry name" value="METHIONYL-TRNA FORMYLTRANSFERASE"/>
    <property type="match status" value="1"/>
</dbReference>
<dbReference type="InterPro" id="IPR011034">
    <property type="entry name" value="Formyl_transferase-like_C_sf"/>
</dbReference>
<feature type="binding site" evidence="8">
    <location>
        <begin position="113"/>
        <end position="116"/>
    </location>
    <ligand>
        <name>(6S)-5,6,7,8-tetrahydrofolate</name>
        <dbReference type="ChEBI" id="CHEBI:57453"/>
    </ligand>
</feature>
<evidence type="ECO:0000256" key="4">
    <source>
        <dbReference type="ARBA" id="ARBA00016014"/>
    </source>
</evidence>
<dbReference type="InterPro" id="IPR001555">
    <property type="entry name" value="GART_AS"/>
</dbReference>
<dbReference type="RefSeq" id="WP_069024129.1">
    <property type="nucleotide sequence ID" value="NZ_LVJZ01000003.1"/>
</dbReference>
<evidence type="ECO:0000313" key="11">
    <source>
        <dbReference type="EMBL" id="ODB95855.1"/>
    </source>
</evidence>
<dbReference type="InterPro" id="IPR036477">
    <property type="entry name" value="Formyl_transf_N_sf"/>
</dbReference>
<dbReference type="FunFam" id="3.40.50.12230:FF:000001">
    <property type="entry name" value="Methionyl-tRNA formyltransferase"/>
    <property type="match status" value="1"/>
</dbReference>
<protein>
    <recommendedName>
        <fullName evidence="4 8">Methionyl-tRNA formyltransferase</fullName>
        <ecNumber evidence="3 8">2.1.2.9</ecNumber>
    </recommendedName>
</protein>
<dbReference type="PROSITE" id="PS00373">
    <property type="entry name" value="GART"/>
    <property type="match status" value="1"/>
</dbReference>
<dbReference type="CDD" id="cd08646">
    <property type="entry name" value="FMT_core_Met-tRNA-FMT_N"/>
    <property type="match status" value="1"/>
</dbReference>
<name>A0A1E2UMR4_9GAMM</name>